<keyword evidence="4" id="KW-1185">Reference proteome</keyword>
<dbReference type="EMBL" id="BAAAYN010000011">
    <property type="protein sequence ID" value="GAA3385430.1"/>
    <property type="molecule type" value="Genomic_DNA"/>
</dbReference>
<protein>
    <submittedName>
        <fullName evidence="3">Uncharacterized protein</fullName>
    </submittedName>
</protein>
<dbReference type="Proteomes" id="UP001501676">
    <property type="component" value="Unassembled WGS sequence"/>
</dbReference>
<reference evidence="4" key="1">
    <citation type="journal article" date="2019" name="Int. J. Syst. Evol. Microbiol.">
        <title>The Global Catalogue of Microorganisms (GCM) 10K type strain sequencing project: providing services to taxonomists for standard genome sequencing and annotation.</title>
        <authorList>
            <consortium name="The Broad Institute Genomics Platform"/>
            <consortium name="The Broad Institute Genome Sequencing Center for Infectious Disease"/>
            <person name="Wu L."/>
            <person name="Ma J."/>
        </authorList>
    </citation>
    <scope>NUCLEOTIDE SEQUENCE [LARGE SCALE GENOMIC DNA]</scope>
    <source>
        <strain evidence="4">JCM 9458</strain>
    </source>
</reference>
<dbReference type="RefSeq" id="WP_345727622.1">
    <property type="nucleotide sequence ID" value="NZ_BAAAYN010000011.1"/>
</dbReference>
<evidence type="ECO:0000256" key="2">
    <source>
        <dbReference type="SAM" id="Phobius"/>
    </source>
</evidence>
<evidence type="ECO:0000256" key="1">
    <source>
        <dbReference type="SAM" id="MobiDB-lite"/>
    </source>
</evidence>
<feature type="transmembrane region" description="Helical" evidence="2">
    <location>
        <begin position="42"/>
        <end position="75"/>
    </location>
</feature>
<sequence>MTTSAQLPPSDEPPQYGPLPGPVKRPLPTTVLWRWRRELVTFLAISLAAAILIPTYGLAATLLPTGVALVLVVAIGPLRRAVVRRLLCVATEHRVRTGLAQGWVHNRHGRLPAVVRTRRTSYGQAVLLWCPAGICERHVRAASDVLRSACWARQVHVTADERRRHLVTVHVVRRLPVASGEDG</sequence>
<keyword evidence="2" id="KW-1133">Transmembrane helix</keyword>
<feature type="region of interest" description="Disordered" evidence="1">
    <location>
        <begin position="1"/>
        <end position="22"/>
    </location>
</feature>
<evidence type="ECO:0000313" key="3">
    <source>
        <dbReference type="EMBL" id="GAA3385430.1"/>
    </source>
</evidence>
<name>A0ABP6SUK0_9ACTN</name>
<accession>A0ABP6SUK0</accession>
<keyword evidence="2" id="KW-0812">Transmembrane</keyword>
<proteinExistence type="predicted"/>
<gene>
    <name evidence="3" type="ORF">GCM10020369_18940</name>
</gene>
<comment type="caution">
    <text evidence="3">The sequence shown here is derived from an EMBL/GenBank/DDBJ whole genome shotgun (WGS) entry which is preliminary data.</text>
</comment>
<evidence type="ECO:0000313" key="4">
    <source>
        <dbReference type="Proteomes" id="UP001501676"/>
    </source>
</evidence>
<organism evidence="3 4">
    <name type="scientific">Cryptosporangium minutisporangium</name>
    <dbReference type="NCBI Taxonomy" id="113569"/>
    <lineage>
        <taxon>Bacteria</taxon>
        <taxon>Bacillati</taxon>
        <taxon>Actinomycetota</taxon>
        <taxon>Actinomycetes</taxon>
        <taxon>Cryptosporangiales</taxon>
        <taxon>Cryptosporangiaceae</taxon>
        <taxon>Cryptosporangium</taxon>
    </lineage>
</organism>
<keyword evidence="2" id="KW-0472">Membrane</keyword>
<feature type="compositionally biased region" description="Pro residues" evidence="1">
    <location>
        <begin position="10"/>
        <end position="22"/>
    </location>
</feature>